<dbReference type="EMBL" id="SWKV01000057">
    <property type="protein sequence ID" value="KAF3035581.1"/>
    <property type="molecule type" value="Genomic_DNA"/>
</dbReference>
<dbReference type="Pfam" id="PF03061">
    <property type="entry name" value="4HBT"/>
    <property type="match status" value="1"/>
</dbReference>
<organism evidence="2 3">
    <name type="scientific">Didymella heteroderae</name>
    <dbReference type="NCBI Taxonomy" id="1769908"/>
    <lineage>
        <taxon>Eukaryota</taxon>
        <taxon>Fungi</taxon>
        <taxon>Dikarya</taxon>
        <taxon>Ascomycota</taxon>
        <taxon>Pezizomycotina</taxon>
        <taxon>Dothideomycetes</taxon>
        <taxon>Pleosporomycetidae</taxon>
        <taxon>Pleosporales</taxon>
        <taxon>Pleosporineae</taxon>
        <taxon>Didymellaceae</taxon>
        <taxon>Didymella</taxon>
    </lineage>
</organism>
<name>A0A9P4WLI3_9PLEO</name>
<protein>
    <recommendedName>
        <fullName evidence="1">Thioesterase domain-containing protein</fullName>
    </recommendedName>
</protein>
<dbReference type="OrthoDB" id="506431at2759"/>
<dbReference type="Gene3D" id="3.10.129.10">
    <property type="entry name" value="Hotdog Thioesterase"/>
    <property type="match status" value="1"/>
</dbReference>
<reference evidence="2" key="1">
    <citation type="submission" date="2019-04" db="EMBL/GenBank/DDBJ databases">
        <title>Sequencing of skin fungus with MAO and IRED activity.</title>
        <authorList>
            <person name="Marsaioli A.J."/>
            <person name="Bonatto J.M.C."/>
            <person name="Reis Junior O."/>
        </authorList>
    </citation>
    <scope>NUCLEOTIDE SEQUENCE</scope>
    <source>
        <strain evidence="2">28M1</strain>
    </source>
</reference>
<keyword evidence="3" id="KW-1185">Reference proteome</keyword>
<proteinExistence type="predicted"/>
<evidence type="ECO:0000259" key="1">
    <source>
        <dbReference type="Pfam" id="PF03061"/>
    </source>
</evidence>
<evidence type="ECO:0000313" key="2">
    <source>
        <dbReference type="EMBL" id="KAF3035581.1"/>
    </source>
</evidence>
<dbReference type="PANTHER" id="PTHR47260:SF3">
    <property type="entry name" value="THIOESTERASE FAMILY PROTEIN (AFU_ORTHOLOGUE AFUA_7G03960)"/>
    <property type="match status" value="1"/>
</dbReference>
<dbReference type="InterPro" id="IPR052061">
    <property type="entry name" value="PTE-AB_protein"/>
</dbReference>
<dbReference type="AlphaFoldDB" id="A0A9P4WLI3"/>
<dbReference type="InterPro" id="IPR006683">
    <property type="entry name" value="Thioestr_dom"/>
</dbReference>
<accession>A0A9P4WLI3</accession>
<gene>
    <name evidence="2" type="ORF">E8E12_006763</name>
</gene>
<comment type="caution">
    <text evidence="2">The sequence shown here is derived from an EMBL/GenBank/DDBJ whole genome shotgun (WGS) entry which is preliminary data.</text>
</comment>
<dbReference type="PANTHER" id="PTHR47260">
    <property type="entry name" value="UPF0644 PROTEIN PB2B4.06"/>
    <property type="match status" value="1"/>
</dbReference>
<dbReference type="Proteomes" id="UP000758155">
    <property type="component" value="Unassembled WGS sequence"/>
</dbReference>
<dbReference type="InterPro" id="IPR029069">
    <property type="entry name" value="HotDog_dom_sf"/>
</dbReference>
<feature type="domain" description="Thioesterase" evidence="1">
    <location>
        <begin position="143"/>
        <end position="199"/>
    </location>
</feature>
<evidence type="ECO:0000313" key="3">
    <source>
        <dbReference type="Proteomes" id="UP000758155"/>
    </source>
</evidence>
<dbReference type="CDD" id="cd03443">
    <property type="entry name" value="PaaI_thioesterase"/>
    <property type="match status" value="1"/>
</dbReference>
<sequence>MSRLPHPHSAHGRIEHLQDFTSLDWCQALLSDPSITRIQKRQVPDQRADVSNTFFTKTLFTDEALRAYLSMYRLGKVDREHDEKAVFTGNVTSQGPGQTMEGLTAASILSKEEYVWSPTDSDTPEMLLLISLGRDLDGGVRRLHGGLTATLLDQVMGHLISFVYDNTCATADLNVKYKAAVSTPCVLLCRAKMIRKKGRWIETVGWVENGFGKIFAEGKGAFVLNKNALTAAAKI</sequence>
<dbReference type="SUPFAM" id="SSF54637">
    <property type="entry name" value="Thioesterase/thiol ester dehydrase-isomerase"/>
    <property type="match status" value="1"/>
</dbReference>